<keyword evidence="1" id="KW-0812">Transmembrane</keyword>
<name>A0A398B0D1_9BACI</name>
<comment type="caution">
    <text evidence="3">The sequence shown here is derived from an EMBL/GenBank/DDBJ whole genome shotgun (WGS) entry which is preliminary data.</text>
</comment>
<evidence type="ECO:0000313" key="4">
    <source>
        <dbReference type="Proteomes" id="UP000265816"/>
    </source>
</evidence>
<dbReference type="EMBL" id="QWVT01000029">
    <property type="protein sequence ID" value="RID83265.1"/>
    <property type="molecule type" value="Genomic_DNA"/>
</dbReference>
<keyword evidence="1" id="KW-0472">Membrane</keyword>
<evidence type="ECO:0000256" key="1">
    <source>
        <dbReference type="SAM" id="Phobius"/>
    </source>
</evidence>
<reference evidence="3 4" key="1">
    <citation type="submission" date="2018-08" db="EMBL/GenBank/DDBJ databases">
        <title>Bacillus jemisoniae sp. nov., Bacillus chryseoplanitiae sp. nov., Bacillus resnikiae sp. nov., and Bacillus frankliniae sp. nov., isolated from Viking spacecraft and associated surfaces.</title>
        <authorList>
            <person name="Seuylemezian A."/>
            <person name="Vaishampayan P."/>
        </authorList>
    </citation>
    <scope>NUCLEOTIDE SEQUENCE [LARGE SCALE GENOMIC DNA]</scope>
    <source>
        <strain evidence="3 4">JJ-247</strain>
    </source>
</reference>
<dbReference type="Pfam" id="PF05036">
    <property type="entry name" value="SPOR"/>
    <property type="match status" value="1"/>
</dbReference>
<feature type="domain" description="SPOR" evidence="2">
    <location>
        <begin position="204"/>
        <end position="272"/>
    </location>
</feature>
<dbReference type="OrthoDB" id="2967208at2"/>
<dbReference type="InterPro" id="IPR007730">
    <property type="entry name" value="SPOR-like_dom"/>
</dbReference>
<sequence>MAKSKKFDEILKERDDKSLVLFFFLYARMDKLTKEIGGDIKLDKRGKTITIKINGEDRPFKRTQQAKGKERKRTIPPGTDLKVGHWKETAAARENDDESFDWILPDPVHKTEKKDHDAGSDRVKKENGSFRMPALNKSIKHSGMAKRVLGAVACAIVIGVALGYAILSVVTSGTAAPGQNEAASLQEDAPAAVGKGTAKLTPIETFIIQGGVYTSMDSAEKTQKDIEAKGMTTAIIQSGGKYTLILDAAPSIEVAKQKAAEMKGKGIDAFAKPITIGGGQVKGVSKEETEILTLVPNAVQAMLTPGDVTKAKEIAGTLKQIPEKDIESKKIKSIKTSLSQPASQGELLKVLAAYSELGQ</sequence>
<protein>
    <recommendedName>
        <fullName evidence="2">SPOR domain-containing protein</fullName>
    </recommendedName>
</protein>
<dbReference type="Proteomes" id="UP000265816">
    <property type="component" value="Unassembled WGS sequence"/>
</dbReference>
<proteinExistence type="predicted"/>
<organism evidence="3 4">
    <name type="scientific">Mesobacillus zeae</name>
    <dbReference type="NCBI Taxonomy" id="1917180"/>
    <lineage>
        <taxon>Bacteria</taxon>
        <taxon>Bacillati</taxon>
        <taxon>Bacillota</taxon>
        <taxon>Bacilli</taxon>
        <taxon>Bacillales</taxon>
        <taxon>Bacillaceae</taxon>
        <taxon>Mesobacillus</taxon>
    </lineage>
</organism>
<keyword evidence="1" id="KW-1133">Transmembrane helix</keyword>
<accession>A0A398B0D1</accession>
<dbReference type="InterPro" id="IPR036680">
    <property type="entry name" value="SPOR-like_sf"/>
</dbReference>
<gene>
    <name evidence="3" type="ORF">D1970_17295</name>
</gene>
<dbReference type="GO" id="GO:0042834">
    <property type="term" value="F:peptidoglycan binding"/>
    <property type="evidence" value="ECO:0007669"/>
    <property type="project" value="InterPro"/>
</dbReference>
<dbReference type="Gene3D" id="3.30.70.1070">
    <property type="entry name" value="Sporulation related repeat"/>
    <property type="match status" value="1"/>
</dbReference>
<feature type="transmembrane region" description="Helical" evidence="1">
    <location>
        <begin position="148"/>
        <end position="167"/>
    </location>
</feature>
<evidence type="ECO:0000259" key="2">
    <source>
        <dbReference type="Pfam" id="PF05036"/>
    </source>
</evidence>
<keyword evidence="4" id="KW-1185">Reference proteome</keyword>
<dbReference type="SUPFAM" id="SSF110997">
    <property type="entry name" value="Sporulation related repeat"/>
    <property type="match status" value="1"/>
</dbReference>
<dbReference type="AlphaFoldDB" id="A0A398B0D1"/>
<evidence type="ECO:0000313" key="3">
    <source>
        <dbReference type="EMBL" id="RID83265.1"/>
    </source>
</evidence>